<proteinExistence type="predicted"/>
<dbReference type="PANTHER" id="PTHR30290:SF62">
    <property type="entry name" value="OLIGOPEPTIDE ABC TRANSPORTER, PERIPLASMIC OLIGOPEPTIDE-BINDING PROTEIN"/>
    <property type="match status" value="1"/>
</dbReference>
<dbReference type="RefSeq" id="WP_182607833.1">
    <property type="nucleotide sequence ID" value="NZ_VKHT01000937.1"/>
</dbReference>
<organism evidence="2 3">
    <name type="scientific">Streptomyces alkaliphilus</name>
    <dbReference type="NCBI Taxonomy" id="1472722"/>
    <lineage>
        <taxon>Bacteria</taxon>
        <taxon>Bacillati</taxon>
        <taxon>Actinomycetota</taxon>
        <taxon>Actinomycetes</taxon>
        <taxon>Kitasatosporales</taxon>
        <taxon>Streptomycetaceae</taxon>
        <taxon>Streptomyces</taxon>
    </lineage>
</organism>
<dbReference type="GO" id="GO:0015833">
    <property type="term" value="P:peptide transport"/>
    <property type="evidence" value="ECO:0007669"/>
    <property type="project" value="TreeGrafter"/>
</dbReference>
<feature type="domain" description="Solute-binding protein family 5" evidence="1">
    <location>
        <begin position="51"/>
        <end position="471"/>
    </location>
</feature>
<dbReference type="GO" id="GO:1904680">
    <property type="term" value="F:peptide transmembrane transporter activity"/>
    <property type="evidence" value="ECO:0007669"/>
    <property type="project" value="TreeGrafter"/>
</dbReference>
<dbReference type="EMBL" id="VKHT01000937">
    <property type="protein sequence ID" value="MBB0246510.1"/>
    <property type="molecule type" value="Genomic_DNA"/>
</dbReference>
<name>A0A7W3THB4_9ACTN</name>
<evidence type="ECO:0000313" key="3">
    <source>
        <dbReference type="Proteomes" id="UP000538929"/>
    </source>
</evidence>
<dbReference type="PANTHER" id="PTHR30290">
    <property type="entry name" value="PERIPLASMIC BINDING COMPONENT OF ABC TRANSPORTER"/>
    <property type="match status" value="1"/>
</dbReference>
<evidence type="ECO:0000259" key="1">
    <source>
        <dbReference type="Pfam" id="PF00496"/>
    </source>
</evidence>
<gene>
    <name evidence="2" type="ORF">FNQ90_20940</name>
</gene>
<sequence>NPLVLTPTDRIGAYGGTWRSAVTGGADGPWLHRTIGYEPLMRFTRDWTGQVPNVAESITPNDDASEYVITLRAGHRWSDGEPLTTADVLFGYEHVVLNRDLVQGHPPTLARGEDPMELEIVDDHTFIVRFSGSNALFLSDMARQVDGDRLVAYPRHYLEQFHGDFAEDAERRAREAGFNTWQEHFNHLGNDWGVLWTNPDLPSLKAWICVDPLDTGTVARFERNPYYFKTDPDGSQLPYVDEVRYDVVPEAETMLLRARNGDFDFHSRHFNSMENRPVLAESQDRGGYRFIEYESTYSTEMVISLNLNHADDAVREVYRQKDFRVALSHAIDRQELINAVWQRQGEPHQVAPTPESRFRDEEFATQYLEYDPDLANGILDSLGYDTRDSDGWRLRPDGQPITITVDVAEDAVVTIWVQAMEQVARHWEAVGIRTLVNPMPRENFEVRLGDNRHDASVWTGDGGRGDEVTHPLWYLPHPVNAGSDWARHWANWYRTRGQGADADTEEPPEIPRRQIELYDEMLAEPDEQRREDLFREILDIAREQFWVIGTVRVSSGYGIVSNRLHNVGGPLPDASTFNTPAPAAPEQWFFGDPE</sequence>
<dbReference type="InterPro" id="IPR039424">
    <property type="entry name" value="SBP_5"/>
</dbReference>
<comment type="caution">
    <text evidence="2">The sequence shown here is derived from an EMBL/GenBank/DDBJ whole genome shotgun (WGS) entry which is preliminary data.</text>
</comment>
<evidence type="ECO:0000313" key="2">
    <source>
        <dbReference type="EMBL" id="MBB0246510.1"/>
    </source>
</evidence>
<dbReference type="CDD" id="cd08500">
    <property type="entry name" value="PBP2_NikA_DppA_OppA_like_4"/>
    <property type="match status" value="1"/>
</dbReference>
<dbReference type="Gene3D" id="3.40.190.10">
    <property type="entry name" value="Periplasmic binding protein-like II"/>
    <property type="match status" value="1"/>
</dbReference>
<feature type="non-terminal residue" evidence="2">
    <location>
        <position position="1"/>
    </location>
</feature>
<protein>
    <submittedName>
        <fullName evidence="2">ABC transporter substrate-binding protein</fullName>
    </submittedName>
</protein>
<reference evidence="3" key="1">
    <citation type="submission" date="2019-10" db="EMBL/GenBank/DDBJ databases">
        <title>Streptomyces sp. nov., a novel actinobacterium isolated from alkaline environment.</title>
        <authorList>
            <person name="Golinska P."/>
        </authorList>
    </citation>
    <scope>NUCLEOTIDE SEQUENCE [LARGE SCALE GENOMIC DNA]</scope>
    <source>
        <strain evidence="3">DSM 42118</strain>
    </source>
</reference>
<dbReference type="Proteomes" id="UP000538929">
    <property type="component" value="Unassembled WGS sequence"/>
</dbReference>
<dbReference type="Pfam" id="PF00496">
    <property type="entry name" value="SBP_bac_5"/>
    <property type="match status" value="1"/>
</dbReference>
<dbReference type="SUPFAM" id="SSF53850">
    <property type="entry name" value="Periplasmic binding protein-like II"/>
    <property type="match status" value="1"/>
</dbReference>
<dbReference type="InterPro" id="IPR000914">
    <property type="entry name" value="SBP_5_dom"/>
</dbReference>
<dbReference type="Gene3D" id="3.10.105.10">
    <property type="entry name" value="Dipeptide-binding Protein, Domain 3"/>
    <property type="match status" value="1"/>
</dbReference>
<keyword evidence="3" id="KW-1185">Reference proteome</keyword>
<accession>A0A7W3THB4</accession>
<dbReference type="AlphaFoldDB" id="A0A7W3THB4"/>